<evidence type="ECO:0000313" key="3">
    <source>
        <dbReference type="Proteomes" id="UP001195483"/>
    </source>
</evidence>
<dbReference type="Proteomes" id="UP001195483">
    <property type="component" value="Unassembled WGS sequence"/>
</dbReference>
<feature type="compositionally biased region" description="Basic and acidic residues" evidence="1">
    <location>
        <begin position="35"/>
        <end position="44"/>
    </location>
</feature>
<dbReference type="EMBL" id="JAEAOA010001440">
    <property type="protein sequence ID" value="KAK3576706.1"/>
    <property type="molecule type" value="Genomic_DNA"/>
</dbReference>
<feature type="compositionally biased region" description="Basic residues" evidence="1">
    <location>
        <begin position="20"/>
        <end position="34"/>
    </location>
</feature>
<protein>
    <submittedName>
        <fullName evidence="2">Uncharacterized protein</fullName>
    </submittedName>
</protein>
<dbReference type="AlphaFoldDB" id="A0AAE0VGG3"/>
<reference evidence="2" key="1">
    <citation type="journal article" date="2021" name="Genome Biol. Evol.">
        <title>A High-Quality Reference Genome for a Parasitic Bivalve with Doubly Uniparental Inheritance (Bivalvia: Unionida).</title>
        <authorList>
            <person name="Smith C.H."/>
        </authorList>
    </citation>
    <scope>NUCLEOTIDE SEQUENCE</scope>
    <source>
        <strain evidence="2">CHS0354</strain>
    </source>
</reference>
<reference evidence="2" key="2">
    <citation type="journal article" date="2021" name="Genome Biol. Evol.">
        <title>Developing a high-quality reference genome for a parasitic bivalve with doubly uniparental inheritance (Bivalvia: Unionida).</title>
        <authorList>
            <person name="Smith C.H."/>
        </authorList>
    </citation>
    <scope>NUCLEOTIDE SEQUENCE</scope>
    <source>
        <strain evidence="2">CHS0354</strain>
        <tissue evidence="2">Mantle</tissue>
    </source>
</reference>
<reference evidence="2" key="3">
    <citation type="submission" date="2023-05" db="EMBL/GenBank/DDBJ databases">
        <authorList>
            <person name="Smith C.H."/>
        </authorList>
    </citation>
    <scope>NUCLEOTIDE SEQUENCE</scope>
    <source>
        <strain evidence="2">CHS0354</strain>
        <tissue evidence="2">Mantle</tissue>
    </source>
</reference>
<evidence type="ECO:0000256" key="1">
    <source>
        <dbReference type="SAM" id="MobiDB-lite"/>
    </source>
</evidence>
<accession>A0AAE0VGG3</accession>
<feature type="compositionally biased region" description="Basic and acidic residues" evidence="1">
    <location>
        <begin position="1"/>
        <end position="14"/>
    </location>
</feature>
<name>A0AAE0VGG3_9BIVA</name>
<keyword evidence="3" id="KW-1185">Reference proteome</keyword>
<comment type="caution">
    <text evidence="2">The sequence shown here is derived from an EMBL/GenBank/DDBJ whole genome shotgun (WGS) entry which is preliminary data.</text>
</comment>
<feature type="region of interest" description="Disordered" evidence="1">
    <location>
        <begin position="1"/>
        <end position="50"/>
    </location>
</feature>
<organism evidence="2 3">
    <name type="scientific">Potamilus streckersoni</name>
    <dbReference type="NCBI Taxonomy" id="2493646"/>
    <lineage>
        <taxon>Eukaryota</taxon>
        <taxon>Metazoa</taxon>
        <taxon>Spiralia</taxon>
        <taxon>Lophotrochozoa</taxon>
        <taxon>Mollusca</taxon>
        <taxon>Bivalvia</taxon>
        <taxon>Autobranchia</taxon>
        <taxon>Heteroconchia</taxon>
        <taxon>Palaeoheterodonta</taxon>
        <taxon>Unionida</taxon>
        <taxon>Unionoidea</taxon>
        <taxon>Unionidae</taxon>
        <taxon>Ambleminae</taxon>
        <taxon>Lampsilini</taxon>
        <taxon>Potamilus</taxon>
    </lineage>
</organism>
<sequence>MGKRKDSTADHSLEDPGSSSHRKHKKHKKKHKKRSHEDEEHLETVSDIGGSPKTAIKLKLKIGGMTLSTKKYLRKPDKRVSYALKPSLVYTPYQANHMTDNILKILFLVSFKPPFFKDTC</sequence>
<proteinExistence type="predicted"/>
<evidence type="ECO:0000313" key="2">
    <source>
        <dbReference type="EMBL" id="KAK3576706.1"/>
    </source>
</evidence>
<gene>
    <name evidence="2" type="ORF">CHS0354_024320</name>
</gene>